<dbReference type="EMBL" id="CP108253">
    <property type="protein sequence ID" value="WTU39368.1"/>
    <property type="molecule type" value="Genomic_DNA"/>
</dbReference>
<dbReference type="PANTHER" id="PTHR37042:SF4">
    <property type="entry name" value="OUTER MEMBRANE PROTEIN RV1973"/>
    <property type="match status" value="1"/>
</dbReference>
<dbReference type="SUPFAM" id="SSF54427">
    <property type="entry name" value="NTF2-like"/>
    <property type="match status" value="1"/>
</dbReference>
<dbReference type="AlphaFoldDB" id="A0AAU2GXL3"/>
<dbReference type="InterPro" id="IPR032710">
    <property type="entry name" value="NTF2-like_dom_sf"/>
</dbReference>
<name>A0AAU2GXL3_9ACTN</name>
<accession>A0AAU2GXL3</accession>
<keyword evidence="2" id="KW-0472">Membrane</keyword>
<sequence>MRRRRLVLVLGLVLALALCGVSGWSYARARGDSDLAYAQSRDAALAAGRRHLARLNSLDGRDVDTGLAAWLDATTGPLRDELRGSRAESARILKEQGTTTRAEVTDAAVTELDDRSGTARLIATVRIEARPRTGGPTTDRKRFEAGLARTGGGWKLTSLTAVAVGTG</sequence>
<proteinExistence type="predicted"/>
<comment type="subcellular location">
    <subcellularLocation>
        <location evidence="1">Membrane</location>
    </subcellularLocation>
</comment>
<organism evidence="3">
    <name type="scientific">Streptomyces sp. NBC_00060</name>
    <dbReference type="NCBI Taxonomy" id="2975636"/>
    <lineage>
        <taxon>Bacteria</taxon>
        <taxon>Bacillati</taxon>
        <taxon>Actinomycetota</taxon>
        <taxon>Actinomycetes</taxon>
        <taxon>Kitasatosporales</taxon>
        <taxon>Streptomycetaceae</taxon>
        <taxon>Streptomyces</taxon>
    </lineage>
</organism>
<dbReference type="GO" id="GO:0016020">
    <property type="term" value="C:membrane"/>
    <property type="evidence" value="ECO:0007669"/>
    <property type="project" value="UniProtKB-SubCell"/>
</dbReference>
<protein>
    <recommendedName>
        <fullName evidence="4">Mce-associated membrane protein</fullName>
    </recommendedName>
</protein>
<evidence type="ECO:0000256" key="2">
    <source>
        <dbReference type="ARBA" id="ARBA00023136"/>
    </source>
</evidence>
<evidence type="ECO:0000313" key="3">
    <source>
        <dbReference type="EMBL" id="WTU39368.1"/>
    </source>
</evidence>
<dbReference type="PANTHER" id="PTHR37042">
    <property type="entry name" value="OUTER MEMBRANE PROTEIN RV1973"/>
    <property type="match status" value="1"/>
</dbReference>
<gene>
    <name evidence="3" type="ORF">OHV25_07170</name>
</gene>
<evidence type="ECO:0008006" key="4">
    <source>
        <dbReference type="Google" id="ProtNLM"/>
    </source>
</evidence>
<reference evidence="3" key="1">
    <citation type="submission" date="2022-10" db="EMBL/GenBank/DDBJ databases">
        <title>The complete genomes of actinobacterial strains from the NBC collection.</title>
        <authorList>
            <person name="Joergensen T.S."/>
            <person name="Alvarez Arevalo M."/>
            <person name="Sterndorff E.B."/>
            <person name="Faurdal D."/>
            <person name="Vuksanovic O."/>
            <person name="Mourched A.-S."/>
            <person name="Charusanti P."/>
            <person name="Shaw S."/>
            <person name="Blin K."/>
            <person name="Weber T."/>
        </authorList>
    </citation>
    <scope>NUCLEOTIDE SEQUENCE</scope>
    <source>
        <strain evidence="3">NBC_00060</strain>
    </source>
</reference>
<evidence type="ECO:0000256" key="1">
    <source>
        <dbReference type="ARBA" id="ARBA00004370"/>
    </source>
</evidence>